<gene>
    <name evidence="2" type="ORF">GCM10011519_25650</name>
</gene>
<reference evidence="2" key="1">
    <citation type="journal article" date="2014" name="Int. J. Syst. Evol. Microbiol.">
        <title>Complete genome sequence of Corynebacterium casei LMG S-19264T (=DSM 44701T), isolated from a smear-ripened cheese.</title>
        <authorList>
            <consortium name="US DOE Joint Genome Institute (JGI-PGF)"/>
            <person name="Walter F."/>
            <person name="Albersmeier A."/>
            <person name="Kalinowski J."/>
            <person name="Ruckert C."/>
        </authorList>
    </citation>
    <scope>NUCLEOTIDE SEQUENCE</scope>
    <source>
        <strain evidence="2">CGMCC 1.16067</strain>
    </source>
</reference>
<dbReference type="AlphaFoldDB" id="A0A917F3S9"/>
<proteinExistence type="predicted"/>
<evidence type="ECO:0000256" key="1">
    <source>
        <dbReference type="SAM" id="MobiDB-lite"/>
    </source>
</evidence>
<organism evidence="2 3">
    <name type="scientific">Marmoricola endophyticus</name>
    <dbReference type="NCBI Taxonomy" id="2040280"/>
    <lineage>
        <taxon>Bacteria</taxon>
        <taxon>Bacillati</taxon>
        <taxon>Actinomycetota</taxon>
        <taxon>Actinomycetes</taxon>
        <taxon>Propionibacteriales</taxon>
        <taxon>Nocardioidaceae</taxon>
        <taxon>Marmoricola</taxon>
    </lineage>
</organism>
<keyword evidence="3" id="KW-1185">Reference proteome</keyword>
<feature type="region of interest" description="Disordered" evidence="1">
    <location>
        <begin position="1"/>
        <end position="50"/>
    </location>
</feature>
<comment type="caution">
    <text evidence="2">The sequence shown here is derived from an EMBL/GenBank/DDBJ whole genome shotgun (WGS) entry which is preliminary data.</text>
</comment>
<dbReference type="Proteomes" id="UP000649179">
    <property type="component" value="Unassembled WGS sequence"/>
</dbReference>
<name>A0A917F3S9_9ACTN</name>
<dbReference type="EMBL" id="BMKQ01000001">
    <property type="protein sequence ID" value="GGF50554.1"/>
    <property type="molecule type" value="Genomic_DNA"/>
</dbReference>
<accession>A0A917F3S9</accession>
<protein>
    <recommendedName>
        <fullName evidence="4">Zinc transporter permease</fullName>
    </recommendedName>
</protein>
<dbReference type="RefSeq" id="WP_188780125.1">
    <property type="nucleotide sequence ID" value="NZ_BMKQ01000001.1"/>
</dbReference>
<evidence type="ECO:0008006" key="4">
    <source>
        <dbReference type="Google" id="ProtNLM"/>
    </source>
</evidence>
<sequence length="50" mass="5731">MSEQHAVHEAHDDHTHGPDCGHETVQHGDHVDYVHDGHKHAEHDGHYDEH</sequence>
<reference evidence="2" key="2">
    <citation type="submission" date="2020-09" db="EMBL/GenBank/DDBJ databases">
        <authorList>
            <person name="Sun Q."/>
            <person name="Zhou Y."/>
        </authorList>
    </citation>
    <scope>NUCLEOTIDE SEQUENCE</scope>
    <source>
        <strain evidence="2">CGMCC 1.16067</strain>
    </source>
</reference>
<evidence type="ECO:0000313" key="3">
    <source>
        <dbReference type="Proteomes" id="UP000649179"/>
    </source>
</evidence>
<evidence type="ECO:0000313" key="2">
    <source>
        <dbReference type="EMBL" id="GGF50554.1"/>
    </source>
</evidence>